<dbReference type="AlphaFoldDB" id="A0A3E3HX94"/>
<gene>
    <name evidence="3" type="ORF">DWY69_18505</name>
    <name evidence="2" type="ORF">DXC51_24115</name>
</gene>
<feature type="compositionally biased region" description="Basic and acidic residues" evidence="1">
    <location>
        <begin position="44"/>
        <end position="54"/>
    </location>
</feature>
<name>A0A3E3HX94_9FIRM</name>
<dbReference type="OrthoDB" id="9897895at2"/>
<dbReference type="GeneID" id="97989853"/>
<dbReference type="EMBL" id="QVLV01000025">
    <property type="protein sequence ID" value="RGE56440.1"/>
    <property type="molecule type" value="Genomic_DNA"/>
</dbReference>
<protein>
    <submittedName>
        <fullName evidence="2">Uncharacterized protein</fullName>
    </submittedName>
</protein>
<evidence type="ECO:0000313" key="2">
    <source>
        <dbReference type="EMBL" id="RGE56440.1"/>
    </source>
</evidence>
<reference evidence="2 5" key="1">
    <citation type="submission" date="2018-08" db="EMBL/GenBank/DDBJ databases">
        <title>A genome reference for cultivated species of the human gut microbiota.</title>
        <authorList>
            <person name="Zou Y."/>
            <person name="Xue W."/>
            <person name="Luo G."/>
        </authorList>
    </citation>
    <scope>NUCLEOTIDE SEQUENCE [LARGE SCALE GENOMIC DNA]</scope>
    <source>
        <strain evidence="3 5">AF26-4BH</strain>
        <strain evidence="2">TF05-5AC</strain>
    </source>
</reference>
<accession>A0A3E3HX94</accession>
<feature type="region of interest" description="Disordered" evidence="1">
    <location>
        <begin position="1"/>
        <end position="25"/>
    </location>
</feature>
<sequence length="122" mass="12873">MQEEKRPYHDGLSFPSANIPGITPESAFTDGYLTALHTMDEAHSRVRIGDDGKASDMNPETEMSPDGCNPVSKDSEMERAHDGGDDMIFPGVLPGMPGVLPGGYAGAVPPFYFPGSGSTPGM</sequence>
<dbReference type="RefSeq" id="WP_025488993.1">
    <property type="nucleotide sequence ID" value="NZ_CALBAU010000331.1"/>
</dbReference>
<dbReference type="Proteomes" id="UP000261166">
    <property type="component" value="Unassembled WGS sequence"/>
</dbReference>
<proteinExistence type="predicted"/>
<evidence type="ECO:0000313" key="5">
    <source>
        <dbReference type="Proteomes" id="UP000261166"/>
    </source>
</evidence>
<evidence type="ECO:0000313" key="4">
    <source>
        <dbReference type="Proteomes" id="UP000260812"/>
    </source>
</evidence>
<evidence type="ECO:0000256" key="1">
    <source>
        <dbReference type="SAM" id="MobiDB-lite"/>
    </source>
</evidence>
<dbReference type="EMBL" id="QVLU01000018">
    <property type="protein sequence ID" value="RGE69085.1"/>
    <property type="molecule type" value="Genomic_DNA"/>
</dbReference>
<comment type="caution">
    <text evidence="2">The sequence shown here is derived from an EMBL/GenBank/DDBJ whole genome shotgun (WGS) entry which is preliminary data.</text>
</comment>
<dbReference type="Proteomes" id="UP000260812">
    <property type="component" value="Unassembled WGS sequence"/>
</dbReference>
<keyword evidence="4" id="KW-1185">Reference proteome</keyword>
<organism evidence="2 4">
    <name type="scientific">Eisenbergiella massiliensis</name>
    <dbReference type="NCBI Taxonomy" id="1720294"/>
    <lineage>
        <taxon>Bacteria</taxon>
        <taxon>Bacillati</taxon>
        <taxon>Bacillota</taxon>
        <taxon>Clostridia</taxon>
        <taxon>Lachnospirales</taxon>
        <taxon>Lachnospiraceae</taxon>
        <taxon>Eisenbergiella</taxon>
    </lineage>
</organism>
<feature type="region of interest" description="Disordered" evidence="1">
    <location>
        <begin position="44"/>
        <end position="89"/>
    </location>
</feature>
<evidence type="ECO:0000313" key="3">
    <source>
        <dbReference type="EMBL" id="RGE69085.1"/>
    </source>
</evidence>
<feature type="compositionally biased region" description="Basic and acidic residues" evidence="1">
    <location>
        <begin position="73"/>
        <end position="84"/>
    </location>
</feature>